<dbReference type="Proteomes" id="UP000318943">
    <property type="component" value="Unassembled WGS sequence"/>
</dbReference>
<proteinExistence type="inferred from homology"/>
<keyword evidence="7 17" id="KW-0812">Transmembrane</keyword>
<dbReference type="InterPro" id="IPR000298">
    <property type="entry name" value="Cyt_c_oxidase-like_su3"/>
</dbReference>
<dbReference type="InterPro" id="IPR014206">
    <property type="entry name" value="Cyt_c_ubiqinol_oxidase_su3"/>
</dbReference>
<dbReference type="KEGG" id="ccam:M5D45_04710"/>
<evidence type="ECO:0000256" key="4">
    <source>
        <dbReference type="ARBA" id="ARBA00014687"/>
    </source>
</evidence>
<dbReference type="InterPro" id="IPR024791">
    <property type="entry name" value="Cyt_c/ubiquinol_Oxase_su3"/>
</dbReference>
<comment type="function">
    <text evidence="12">Cytochrome bo(3) ubiquinol terminal oxidase is the component of the aerobic respiratory chain of E.coli that predominates when cells are grown at high aeration. Has proton pump activity across the membrane in addition to electron transfer, pumping 2 protons/electron.</text>
</comment>
<dbReference type="CDD" id="cd02863">
    <property type="entry name" value="Ubiquinol_oxidase_III"/>
    <property type="match status" value="1"/>
</dbReference>
<dbReference type="FunFam" id="1.20.120.80:FF:000001">
    <property type="entry name" value="Cytochrome (Ubi)quinol oxidase subunit III"/>
    <property type="match status" value="1"/>
</dbReference>
<keyword evidence="8" id="KW-0249">Electron transport</keyword>
<comment type="subunit">
    <text evidence="3">Heterooctamer of two A chains, two B chains, two C chains and two D chains.</text>
</comment>
<evidence type="ECO:0000256" key="15">
    <source>
        <dbReference type="ARBA" id="ARBA00032189"/>
    </source>
</evidence>
<sequence length="216" mass="24155">MSTEVLDRFGAQAPAHGHAHDAAHDHDHAHHDTSENTVFGFWLYLMSDCILFACLFAAYAVLRGEVAGGPSGKELFELNFVLVETFILLFSSITYGFAMISLQNRSKGRVLFWLGVTFLLGAAFMSMEIYEFHHLIHEGAGPGRSAFLSSFFTLVGTHGLHVASGMVWMLVLMWQLNKKGMTATMEKRLNCLSLFWHFLDIVWIGVFTVVYLMGAL</sequence>
<dbReference type="GO" id="GO:0009486">
    <property type="term" value="F:cytochrome bo3 ubiquinol oxidase activity"/>
    <property type="evidence" value="ECO:0007669"/>
    <property type="project" value="InterPro"/>
</dbReference>
<feature type="transmembrane region" description="Helical" evidence="18">
    <location>
        <begin position="80"/>
        <end position="98"/>
    </location>
</feature>
<keyword evidence="22" id="KW-1185">Reference proteome</keyword>
<feature type="transmembrane region" description="Helical" evidence="18">
    <location>
        <begin position="194"/>
        <end position="214"/>
    </location>
</feature>
<evidence type="ECO:0000256" key="3">
    <source>
        <dbReference type="ARBA" id="ARBA00011700"/>
    </source>
</evidence>
<dbReference type="GO" id="GO:0004129">
    <property type="term" value="F:cytochrome-c oxidase activity"/>
    <property type="evidence" value="ECO:0007669"/>
    <property type="project" value="InterPro"/>
</dbReference>
<dbReference type="PANTHER" id="PTHR11403">
    <property type="entry name" value="CYTOCHROME C OXIDASE SUBUNIT III"/>
    <property type="match status" value="1"/>
</dbReference>
<keyword evidence="11 18" id="KW-0472">Membrane</keyword>
<evidence type="ECO:0000256" key="6">
    <source>
        <dbReference type="ARBA" id="ARBA00022475"/>
    </source>
</evidence>
<dbReference type="Pfam" id="PF00510">
    <property type="entry name" value="COX3"/>
    <property type="match status" value="1"/>
</dbReference>
<evidence type="ECO:0000256" key="10">
    <source>
        <dbReference type="ARBA" id="ARBA00023002"/>
    </source>
</evidence>
<evidence type="ECO:0000259" key="19">
    <source>
        <dbReference type="PROSITE" id="PS50253"/>
    </source>
</evidence>
<evidence type="ECO:0000313" key="20">
    <source>
        <dbReference type="EMBL" id="TSP10173.1"/>
    </source>
</evidence>
<feature type="domain" description="Heme-copper oxidase subunit III family profile" evidence="19">
    <location>
        <begin position="39"/>
        <end position="215"/>
    </location>
</feature>
<dbReference type="NCBIfam" id="TIGR02842">
    <property type="entry name" value="CyoC"/>
    <property type="match status" value="1"/>
</dbReference>
<reference evidence="20 22" key="1">
    <citation type="submission" date="2019-05" db="EMBL/GenBank/DDBJ databases">
        <title>Whole genome sequence analysis of Cupriavidus campinensis S14E4C strain.</title>
        <authorList>
            <person name="Abbaszade G."/>
            <person name="Szabo A."/>
            <person name="Toumi M."/>
            <person name="Toth E."/>
        </authorList>
    </citation>
    <scope>NUCLEOTIDE SEQUENCE [LARGE SCALE GENOMIC DNA]</scope>
    <source>
        <strain evidence="20 22">S14E4C</strain>
    </source>
</reference>
<dbReference type="PANTHER" id="PTHR11403:SF2">
    <property type="entry name" value="CYTOCHROME BO(3) UBIQUINOL OXIDASE SUBUNIT 3"/>
    <property type="match status" value="1"/>
</dbReference>
<evidence type="ECO:0000313" key="23">
    <source>
        <dbReference type="Proteomes" id="UP001056132"/>
    </source>
</evidence>
<evidence type="ECO:0000256" key="1">
    <source>
        <dbReference type="ARBA" id="ARBA00004651"/>
    </source>
</evidence>
<name>A0AAE9I256_9BURK</name>
<dbReference type="InterPro" id="IPR033946">
    <property type="entry name" value="Ubiquinol_oxase_su3_dom"/>
</dbReference>
<dbReference type="EMBL" id="VCIZ01000017">
    <property type="protein sequence ID" value="TSP10173.1"/>
    <property type="molecule type" value="Genomic_DNA"/>
</dbReference>
<evidence type="ECO:0000256" key="16">
    <source>
        <dbReference type="ARBA" id="ARBA00032717"/>
    </source>
</evidence>
<evidence type="ECO:0000256" key="11">
    <source>
        <dbReference type="ARBA" id="ARBA00023136"/>
    </source>
</evidence>
<reference evidence="21" key="2">
    <citation type="journal article" date="2022" name="Microbiol. Resour. Announc.">
        <title>Genome Sequence of Cupriavidus campinensis Strain G5, a Member of a Bacterial Consortium Capable of Polyethylene Degradation.</title>
        <authorList>
            <person name="Schneider B."/>
            <person name="Pfeiffer F."/>
            <person name="Dyall-Smith M."/>
            <person name="Kunte H.J."/>
        </authorList>
    </citation>
    <scope>NUCLEOTIDE SEQUENCE</scope>
    <source>
        <strain evidence="21">G5</strain>
    </source>
</reference>
<keyword evidence="6" id="KW-1003">Cell membrane</keyword>
<evidence type="ECO:0000256" key="14">
    <source>
        <dbReference type="ARBA" id="ARBA00031884"/>
    </source>
</evidence>
<evidence type="ECO:0000256" key="7">
    <source>
        <dbReference type="ARBA" id="ARBA00022692"/>
    </source>
</evidence>
<keyword evidence="5" id="KW-0813">Transport</keyword>
<gene>
    <name evidence="21" type="primary">cyoC</name>
    <name evidence="20" type="ORF">FGG12_23405</name>
    <name evidence="21" type="ORF">M5D45_04710</name>
</gene>
<feature type="transmembrane region" description="Helical" evidence="18">
    <location>
        <begin position="41"/>
        <end position="60"/>
    </location>
</feature>
<dbReference type="RefSeq" id="WP_144201523.1">
    <property type="nucleotide sequence ID" value="NZ_CAJPVH010000035.1"/>
</dbReference>
<dbReference type="EMBL" id="CP097330">
    <property type="protein sequence ID" value="URF05135.1"/>
    <property type="molecule type" value="Genomic_DNA"/>
</dbReference>
<keyword evidence="10" id="KW-0560">Oxidoreductase</keyword>
<keyword evidence="9 18" id="KW-1133">Transmembrane helix</keyword>
<dbReference type="AlphaFoldDB" id="A0AAE9I256"/>
<protein>
    <recommendedName>
        <fullName evidence="4">Cytochrome bo(3) ubiquinol oxidase subunit 3</fullName>
    </recommendedName>
    <alternativeName>
        <fullName evidence="15">Cytochrome o ubiquinol oxidase subunit 3</fullName>
    </alternativeName>
    <alternativeName>
        <fullName evidence="13">Oxidase bo(3) subunit 3</fullName>
    </alternativeName>
    <alternativeName>
        <fullName evidence="16">Ubiquinol oxidase polypeptide III</fullName>
    </alternativeName>
    <alternativeName>
        <fullName evidence="14">Ubiquinol oxidase subunit 3</fullName>
    </alternativeName>
</protein>
<accession>A0AAE9I256</accession>
<dbReference type="InterPro" id="IPR013833">
    <property type="entry name" value="Cyt_c_oxidase_su3_a-hlx"/>
</dbReference>
<feature type="transmembrane region" description="Helical" evidence="18">
    <location>
        <begin position="150"/>
        <end position="174"/>
    </location>
</feature>
<comment type="subcellular location">
    <subcellularLocation>
        <location evidence="1 17">Cell membrane</location>
        <topology evidence="1 17">Multi-pass membrane protein</topology>
    </subcellularLocation>
</comment>
<evidence type="ECO:0000256" key="17">
    <source>
        <dbReference type="RuleBase" id="RU003376"/>
    </source>
</evidence>
<dbReference type="Gene3D" id="1.20.120.80">
    <property type="entry name" value="Cytochrome c oxidase, subunit III, four-helix bundle"/>
    <property type="match status" value="1"/>
</dbReference>
<organism evidence="21 23">
    <name type="scientific">Cupriavidus campinensis</name>
    <dbReference type="NCBI Taxonomy" id="151783"/>
    <lineage>
        <taxon>Bacteria</taxon>
        <taxon>Pseudomonadati</taxon>
        <taxon>Pseudomonadota</taxon>
        <taxon>Betaproteobacteria</taxon>
        <taxon>Burkholderiales</taxon>
        <taxon>Burkholderiaceae</taxon>
        <taxon>Cupriavidus</taxon>
    </lineage>
</organism>
<dbReference type="Proteomes" id="UP001056132">
    <property type="component" value="Chromosome 1"/>
</dbReference>
<evidence type="ECO:0000256" key="18">
    <source>
        <dbReference type="SAM" id="Phobius"/>
    </source>
</evidence>
<evidence type="ECO:0000256" key="8">
    <source>
        <dbReference type="ARBA" id="ARBA00022982"/>
    </source>
</evidence>
<comment type="similarity">
    <text evidence="2 17">Belongs to the cytochrome c oxidase subunit 3 family.</text>
</comment>
<dbReference type="InterPro" id="IPR035973">
    <property type="entry name" value="Cyt_c_oxidase_su3-like_sf"/>
</dbReference>
<feature type="transmembrane region" description="Helical" evidence="18">
    <location>
        <begin position="110"/>
        <end position="130"/>
    </location>
</feature>
<evidence type="ECO:0000256" key="2">
    <source>
        <dbReference type="ARBA" id="ARBA00010581"/>
    </source>
</evidence>
<evidence type="ECO:0000256" key="9">
    <source>
        <dbReference type="ARBA" id="ARBA00022989"/>
    </source>
</evidence>
<evidence type="ECO:0000313" key="21">
    <source>
        <dbReference type="EMBL" id="URF05135.1"/>
    </source>
</evidence>
<evidence type="ECO:0000256" key="13">
    <source>
        <dbReference type="ARBA" id="ARBA00030072"/>
    </source>
</evidence>
<evidence type="ECO:0000313" key="22">
    <source>
        <dbReference type="Proteomes" id="UP000318943"/>
    </source>
</evidence>
<reference evidence="21" key="3">
    <citation type="submission" date="2022-05" db="EMBL/GenBank/DDBJ databases">
        <authorList>
            <person name="Kunte H.-J."/>
        </authorList>
    </citation>
    <scope>NUCLEOTIDE SEQUENCE</scope>
    <source>
        <strain evidence="21">G5</strain>
    </source>
</reference>
<dbReference type="PROSITE" id="PS50253">
    <property type="entry name" value="COX3"/>
    <property type="match status" value="1"/>
</dbReference>
<dbReference type="GO" id="GO:0019646">
    <property type="term" value="P:aerobic electron transport chain"/>
    <property type="evidence" value="ECO:0007669"/>
    <property type="project" value="InterPro"/>
</dbReference>
<evidence type="ECO:0000256" key="5">
    <source>
        <dbReference type="ARBA" id="ARBA00022448"/>
    </source>
</evidence>
<dbReference type="SUPFAM" id="SSF81452">
    <property type="entry name" value="Cytochrome c oxidase subunit III-like"/>
    <property type="match status" value="1"/>
</dbReference>
<dbReference type="GO" id="GO:0005886">
    <property type="term" value="C:plasma membrane"/>
    <property type="evidence" value="ECO:0007669"/>
    <property type="project" value="UniProtKB-SubCell"/>
</dbReference>
<evidence type="ECO:0000256" key="12">
    <source>
        <dbReference type="ARBA" id="ARBA00025694"/>
    </source>
</evidence>